<protein>
    <recommendedName>
        <fullName evidence="3">Type 3 secretion system secretin</fullName>
        <shortName evidence="3">T3SS secretin</shortName>
    </recommendedName>
</protein>
<name>A0A1T2Y625_PSEFL</name>
<evidence type="ECO:0000313" key="9">
    <source>
        <dbReference type="Proteomes" id="UP000190965"/>
    </source>
</evidence>
<evidence type="ECO:0000259" key="7">
    <source>
        <dbReference type="Pfam" id="PF03958"/>
    </source>
</evidence>
<feature type="signal peptide" evidence="3">
    <location>
        <begin position="1"/>
        <end position="21"/>
    </location>
</feature>
<dbReference type="AlphaFoldDB" id="A0A1T2Y625"/>
<feature type="domain" description="Type II/III secretion system secretin-like" evidence="6">
    <location>
        <begin position="376"/>
        <end position="535"/>
    </location>
</feature>
<dbReference type="PANTHER" id="PTHR30332">
    <property type="entry name" value="PROBABLE GENERAL SECRETION PATHWAY PROTEIN D"/>
    <property type="match status" value="1"/>
</dbReference>
<dbReference type="InterPro" id="IPR004846">
    <property type="entry name" value="T2SS/T3SS_dom"/>
</dbReference>
<keyword evidence="3 4" id="KW-0813">Transport</keyword>
<dbReference type="GO" id="GO:0030257">
    <property type="term" value="C:type III protein secretion system complex"/>
    <property type="evidence" value="ECO:0007669"/>
    <property type="project" value="UniProtKB-UniRule"/>
</dbReference>
<evidence type="ECO:0000259" key="6">
    <source>
        <dbReference type="Pfam" id="PF00263"/>
    </source>
</evidence>
<feature type="domain" description="NolW-like" evidence="7">
    <location>
        <begin position="175"/>
        <end position="316"/>
    </location>
</feature>
<dbReference type="InterPro" id="IPR005644">
    <property type="entry name" value="NolW-like"/>
</dbReference>
<keyword evidence="3" id="KW-0653">Protein transport</keyword>
<feature type="chain" id="PRO_5026402862" description="Type 3 secretion system secretin" evidence="3">
    <location>
        <begin position="22"/>
        <end position="717"/>
    </location>
</feature>
<comment type="similarity">
    <text evidence="3">Belongs to the bacterial secretin family. T3SS SctC subfamily.</text>
</comment>
<dbReference type="Gene3D" id="3.30.1370.120">
    <property type="match status" value="2"/>
</dbReference>
<dbReference type="InterPro" id="IPR038591">
    <property type="entry name" value="NolW-like_sf"/>
</dbReference>
<dbReference type="GO" id="GO:0015627">
    <property type="term" value="C:type II protein secretion system complex"/>
    <property type="evidence" value="ECO:0007669"/>
    <property type="project" value="TreeGrafter"/>
</dbReference>
<reference evidence="8 9" key="1">
    <citation type="submission" date="2016-12" db="EMBL/GenBank/DDBJ databases">
        <title>Draft genome sequences of seven strains of Pseudomonas fluorescens that produce 4-formylaminooxyvinylglycine.</title>
        <authorList>
            <person name="Okrent R.A."/>
            <person name="Manning V.A."/>
            <person name="Trippe K.M."/>
        </authorList>
    </citation>
    <scope>NUCLEOTIDE SEQUENCE [LARGE SCALE GENOMIC DNA]</scope>
    <source>
        <strain evidence="8 9">P5A</strain>
    </source>
</reference>
<evidence type="ECO:0000313" key="8">
    <source>
        <dbReference type="EMBL" id="OPA87502.1"/>
    </source>
</evidence>
<dbReference type="GO" id="GO:0009279">
    <property type="term" value="C:cell outer membrane"/>
    <property type="evidence" value="ECO:0007669"/>
    <property type="project" value="UniProtKB-SubCell"/>
</dbReference>
<gene>
    <name evidence="3" type="primary">sctC</name>
    <name evidence="8" type="ORF">BFW87_23985</name>
</gene>
<dbReference type="EMBL" id="MSDF01000046">
    <property type="protein sequence ID" value="OPA87502.1"/>
    <property type="molecule type" value="Genomic_DNA"/>
</dbReference>
<dbReference type="Gene3D" id="3.55.50.30">
    <property type="match status" value="1"/>
</dbReference>
<dbReference type="HAMAP" id="MF_02219">
    <property type="entry name" value="Type_III_secretin"/>
    <property type="match status" value="1"/>
</dbReference>
<evidence type="ECO:0000256" key="4">
    <source>
        <dbReference type="RuleBase" id="RU004004"/>
    </source>
</evidence>
<sequence length="717" mass="77069" precursor="true">MFKAYGYALPLLMALSFGAAAAVPDDWKQTAYAYEANQSPLSTVLTDFTTAFGVKLDLDPTISGTVDGKMHADNPQAFLERLALEYHFQWFVYNNTLYVSPRSDQTSVRIEVSPDAVDDLQKALTDVGLLDSRFGWGILPDEGVVLVRGPKRYVDLIRDYSEKVESPDEKQEIIVLPLRYANAADRTIQYRDQQLKVSGVASILQGLLEPKNQGSIGAGISSNLLGGSPTPSLFGGYGAAGSGMLDASQGLQDGTRGLIASVTSSGSHSLKNPSDSTRSGKIRVEADERNNAVLIYDLPKRQGMYQKLVAQLDVPRNLVEIDAIILDINRNDLAELSSNWSTTSGKSTLSGGLNPTGSTSTVSISNPGKFSLALQALQSNGAAKIIGNPSILTLENQPAVIDISQTEYLSATGENVADIVPITAGTSLQVIPRTERTGDKKDIQLVVDIEDGEIDASSINETQPSVRKANVSTQAVIAEKGSLVIGGFHTNEDKDTVSKVPLLGDIPYIGNLLFRYHNHEINRRERVFILTPRVIGDQVDPARYAVNGNADDLDDAEQLIKDRRSGHDVVTRAAVQRSMVSLASGVVPSGFGDGTAGLPFEPGTLCDARADGVTLDTTRSQWYGRKDWGIAVVVARNTSPQRVRLDESLCGGRWVLGVGAWPHAWLNPGEKAEVFIALRQPAGAYPNNQLRNSLLDAQASQPLAAPANKPLGKGPKP</sequence>
<comment type="subunit">
    <text evidence="3">The core secretion machinery of the T3SS is composed of approximately 20 different proteins, including cytoplasmic components, a base, an export apparatus and a needle. This subunit is part of the base, which anchors the injectisome in the bacterial cell envelope. Forms a stable homooligomeric complex.</text>
</comment>
<organism evidence="8 9">
    <name type="scientific">Pseudomonas fluorescens</name>
    <dbReference type="NCBI Taxonomy" id="294"/>
    <lineage>
        <taxon>Bacteria</taxon>
        <taxon>Pseudomonadati</taxon>
        <taxon>Pseudomonadota</taxon>
        <taxon>Gammaproteobacteria</taxon>
        <taxon>Pseudomonadales</taxon>
        <taxon>Pseudomonadaceae</taxon>
        <taxon>Pseudomonas</taxon>
    </lineage>
</organism>
<evidence type="ECO:0000256" key="2">
    <source>
        <dbReference type="ARBA" id="ARBA00022729"/>
    </source>
</evidence>
<accession>A0A1T2Y625</accession>
<keyword evidence="3" id="KW-0811">Translocation</keyword>
<keyword evidence="3" id="KW-0998">Cell outer membrane</keyword>
<dbReference type="InterPro" id="IPR003522">
    <property type="entry name" value="T3SS_OM_pore_YscC"/>
</dbReference>
<evidence type="ECO:0000256" key="1">
    <source>
        <dbReference type="ARBA" id="ARBA00004442"/>
    </source>
</evidence>
<keyword evidence="2 3" id="KW-0732">Signal</keyword>
<evidence type="ECO:0000256" key="5">
    <source>
        <dbReference type="SAM" id="MobiDB-lite"/>
    </source>
</evidence>
<comment type="function">
    <text evidence="3">Component of the type III secretion system (T3SS), also called injectisome, which is used to inject bacterial effector proteins into eukaryotic host cells. Forms a ring-shaped multimeric structure with an apparent central pore in the outer membrane.</text>
</comment>
<dbReference type="InterPro" id="IPR050810">
    <property type="entry name" value="Bact_Secretion_Sys_Channel"/>
</dbReference>
<keyword evidence="3" id="KW-0472">Membrane</keyword>
<dbReference type="NCBIfam" id="TIGR02516">
    <property type="entry name" value="type_III_yscC"/>
    <property type="match status" value="1"/>
</dbReference>
<dbReference type="Proteomes" id="UP000190965">
    <property type="component" value="Unassembled WGS sequence"/>
</dbReference>
<dbReference type="Pfam" id="PF00263">
    <property type="entry name" value="Secretin"/>
    <property type="match status" value="1"/>
</dbReference>
<dbReference type="GO" id="GO:0030254">
    <property type="term" value="P:protein secretion by the type III secretion system"/>
    <property type="evidence" value="ECO:0007669"/>
    <property type="project" value="UniProtKB-UniRule"/>
</dbReference>
<comment type="subcellular location">
    <subcellularLocation>
        <location evidence="1 3 4">Cell outer membrane</location>
    </subcellularLocation>
</comment>
<feature type="domain" description="NolW-like" evidence="7">
    <location>
        <begin position="111"/>
        <end position="168"/>
    </location>
</feature>
<dbReference type="RefSeq" id="WP_078742194.1">
    <property type="nucleotide sequence ID" value="NZ_MSDF01000046.1"/>
</dbReference>
<dbReference type="Pfam" id="PF03958">
    <property type="entry name" value="Secretin_N"/>
    <property type="match status" value="2"/>
</dbReference>
<feature type="region of interest" description="Disordered" evidence="5">
    <location>
        <begin position="698"/>
        <end position="717"/>
    </location>
</feature>
<dbReference type="OrthoDB" id="9779724at2"/>
<proteinExistence type="inferred from homology"/>
<comment type="caution">
    <text evidence="8">The sequence shown here is derived from an EMBL/GenBank/DDBJ whole genome shotgun (WGS) entry which is preliminary data.</text>
</comment>
<evidence type="ECO:0000256" key="3">
    <source>
        <dbReference type="HAMAP-Rule" id="MF_02219"/>
    </source>
</evidence>
<dbReference type="PANTHER" id="PTHR30332:SF5">
    <property type="entry name" value="SPI-1 TYPE 3 SECRETION SYSTEM SECRETIN"/>
    <property type="match status" value="1"/>
</dbReference>
<dbReference type="PRINTS" id="PR01337">
    <property type="entry name" value="TYPE3OMGPROT"/>
</dbReference>